<keyword evidence="4" id="KW-1185">Reference proteome</keyword>
<dbReference type="PANTHER" id="PTHR30273">
    <property type="entry name" value="PERIPLASMIC SIGNAL SENSOR AND SIGMA FACTOR ACTIVATOR FECR-RELATED"/>
    <property type="match status" value="1"/>
</dbReference>
<feature type="domain" description="FecR protein" evidence="1">
    <location>
        <begin position="112"/>
        <end position="203"/>
    </location>
</feature>
<evidence type="ECO:0000259" key="2">
    <source>
        <dbReference type="Pfam" id="PF16220"/>
    </source>
</evidence>
<dbReference type="EMBL" id="VJOY01000001">
    <property type="protein sequence ID" value="TRX76874.1"/>
    <property type="molecule type" value="Genomic_DNA"/>
</dbReference>
<dbReference type="Pfam" id="PF04773">
    <property type="entry name" value="FecR"/>
    <property type="match status" value="1"/>
</dbReference>
<evidence type="ECO:0000313" key="4">
    <source>
        <dbReference type="Proteomes" id="UP000315235"/>
    </source>
</evidence>
<dbReference type="AlphaFoldDB" id="A0A553H575"/>
<dbReference type="Pfam" id="PF16220">
    <property type="entry name" value="DUF4880"/>
    <property type="match status" value="1"/>
</dbReference>
<protein>
    <submittedName>
        <fullName evidence="3">DUF4880 domain-containing protein</fullName>
    </submittedName>
</protein>
<name>A0A553H575_9PSED</name>
<comment type="caution">
    <text evidence="3">The sequence shown here is derived from an EMBL/GenBank/DDBJ whole genome shotgun (WGS) entry which is preliminary data.</text>
</comment>
<dbReference type="Gene3D" id="2.60.120.1440">
    <property type="match status" value="1"/>
</dbReference>
<reference evidence="3 4" key="1">
    <citation type="submission" date="2019-07" db="EMBL/GenBank/DDBJ databases">
        <title>Pseudomonas mangiferae sp. nov., isolated from bark of mango tree in Thailand.</title>
        <authorList>
            <person name="Srisuk N."/>
            <person name="Anurat P."/>
        </authorList>
    </citation>
    <scope>NUCLEOTIDE SEQUENCE [LARGE SCALE GENOMIC DNA]</scope>
    <source>
        <strain evidence="3 4">DMKU_BBB3-04</strain>
    </source>
</reference>
<feature type="domain" description="FecR N-terminal" evidence="2">
    <location>
        <begin position="8"/>
        <end position="50"/>
    </location>
</feature>
<sequence length="328" mass="36528">MADGQTVRQAIGWLVRLRSAGQDAALHQACHEWRGTDPRHEAAWQQVQRLSAELDGSFQALPGAGVAFDALERGAQRLRRRQALKLLSLAVAGSGSTWLLHDREPWLAWSADYATGTGERRDVRVDDATRLTLNTDSAVDLRSDAAHRLLTLRRGEIRLDRQAPDGLALQVLSSGRLLQARDARFVLRQEASSTRLSVLRGNVTLAPPTARWPWETPSPSASPLRVVAGEHYRIDARAAVRLARPALETDAWADGLIVTRDMRLVDFLAEVGRYRRGHLGCAQAIADLRLSGVYRLDDTDALLALLPRSLPVRVRYRTRWWVELEAIA</sequence>
<dbReference type="PIRSF" id="PIRSF018266">
    <property type="entry name" value="FecR"/>
    <property type="match status" value="1"/>
</dbReference>
<dbReference type="RefSeq" id="WP_143486647.1">
    <property type="nucleotide sequence ID" value="NZ_VJOY01000001.1"/>
</dbReference>
<proteinExistence type="predicted"/>
<dbReference type="InterPro" id="IPR032623">
    <property type="entry name" value="FecR_N"/>
</dbReference>
<accession>A0A553H575</accession>
<dbReference type="GO" id="GO:0016989">
    <property type="term" value="F:sigma factor antagonist activity"/>
    <property type="evidence" value="ECO:0007669"/>
    <property type="project" value="TreeGrafter"/>
</dbReference>
<gene>
    <name evidence="3" type="ORF">FM069_01260</name>
</gene>
<organism evidence="3 4">
    <name type="scientific">Pseudomonas mangiferae</name>
    <dbReference type="NCBI Taxonomy" id="2593654"/>
    <lineage>
        <taxon>Bacteria</taxon>
        <taxon>Pseudomonadati</taxon>
        <taxon>Pseudomonadota</taxon>
        <taxon>Gammaproteobacteria</taxon>
        <taxon>Pseudomonadales</taxon>
        <taxon>Pseudomonadaceae</taxon>
        <taxon>Pseudomonas</taxon>
    </lineage>
</organism>
<dbReference type="PANTHER" id="PTHR30273:SF2">
    <property type="entry name" value="PROTEIN FECR"/>
    <property type="match status" value="1"/>
</dbReference>
<dbReference type="Proteomes" id="UP000315235">
    <property type="component" value="Unassembled WGS sequence"/>
</dbReference>
<dbReference type="InterPro" id="IPR012373">
    <property type="entry name" value="Ferrdict_sens_TM"/>
</dbReference>
<dbReference type="InterPro" id="IPR006860">
    <property type="entry name" value="FecR"/>
</dbReference>
<dbReference type="OrthoDB" id="1099576at2"/>
<evidence type="ECO:0000259" key="1">
    <source>
        <dbReference type="Pfam" id="PF04773"/>
    </source>
</evidence>
<evidence type="ECO:0000313" key="3">
    <source>
        <dbReference type="EMBL" id="TRX76874.1"/>
    </source>
</evidence>